<feature type="transmembrane region" description="Helical" evidence="6">
    <location>
        <begin position="237"/>
        <end position="254"/>
    </location>
</feature>
<evidence type="ECO:0000256" key="3">
    <source>
        <dbReference type="ARBA" id="ARBA00022692"/>
    </source>
</evidence>
<evidence type="ECO:0000256" key="1">
    <source>
        <dbReference type="ARBA" id="ARBA00004141"/>
    </source>
</evidence>
<sequence>MSLPSPFDMSSEPGSLQREGTHANEIAMRQMNYPEAFYRRWVLTTAVSFAIVAMSTWEALLRTAHTQLATSGPGGMLIANIAAASLISLTTLPLAHLTRTTPSSAGQAAWLSRLAPRTHAQKASYHVGFLAVLAWQALAASSTFAAATEIETLAACNANAPDRFITWHAAIFGTCIAVVAVLANTRFYRVLPRLSAGWAGMHIGAAISVGWALSGGIKPGGVKAFPRIEAGPWTSPWGAALLGVGPAMAAYLGADAAAHMAEETRDSSVTSPRAIYISVLGNALLGLGMAVMLSLQPLPRTPPAPAASYVALFSAVSGRTATIFLSVMMIGLSIGSAVARATVASRVLWAFARDGGLAWLHGAQTVDRVAGSRIPIAALAITCVLTSGLCIANTTSTVPYAATAQFGALALLLSYLAPAGMAAVRAPADRSRWALTSSVKGVVYGAVAVGLAVAVVVVCFPARPVGRWGGWVAELNWAPVVLVGGLVLGEGCWWASARWAWFSPADRVVREPLGDEDRLAVDGVARGVVEDTGRWDELECRPHSRHGPTDAVR</sequence>
<dbReference type="Proteomes" id="UP000799640">
    <property type="component" value="Unassembled WGS sequence"/>
</dbReference>
<dbReference type="EMBL" id="ML996695">
    <property type="protein sequence ID" value="KAF2400394.1"/>
    <property type="molecule type" value="Genomic_DNA"/>
</dbReference>
<evidence type="ECO:0000256" key="5">
    <source>
        <dbReference type="ARBA" id="ARBA00023136"/>
    </source>
</evidence>
<evidence type="ECO:0000313" key="8">
    <source>
        <dbReference type="Proteomes" id="UP000799640"/>
    </source>
</evidence>
<evidence type="ECO:0000256" key="4">
    <source>
        <dbReference type="ARBA" id="ARBA00022989"/>
    </source>
</evidence>
<keyword evidence="4 6" id="KW-1133">Transmembrane helix</keyword>
<dbReference type="Pfam" id="PF13520">
    <property type="entry name" value="AA_permease_2"/>
    <property type="match status" value="1"/>
</dbReference>
<dbReference type="PIRSF" id="PIRSF006060">
    <property type="entry name" value="AA_transporter"/>
    <property type="match status" value="1"/>
</dbReference>
<comment type="subcellular location">
    <subcellularLocation>
        <location evidence="1">Membrane</location>
        <topology evidence="1">Multi-pass membrane protein</topology>
    </subcellularLocation>
</comment>
<feature type="transmembrane region" description="Helical" evidence="6">
    <location>
        <begin position="400"/>
        <end position="421"/>
    </location>
</feature>
<feature type="transmembrane region" description="Helical" evidence="6">
    <location>
        <begin position="37"/>
        <end position="57"/>
    </location>
</feature>
<evidence type="ECO:0000313" key="7">
    <source>
        <dbReference type="EMBL" id="KAF2400394.1"/>
    </source>
</evidence>
<keyword evidence="3 6" id="KW-0812">Transmembrane</keyword>
<gene>
    <name evidence="7" type="ORF">EJ06DRAFT_428661</name>
</gene>
<proteinExistence type="predicted"/>
<organism evidence="7 8">
    <name type="scientific">Trichodelitschia bisporula</name>
    <dbReference type="NCBI Taxonomy" id="703511"/>
    <lineage>
        <taxon>Eukaryota</taxon>
        <taxon>Fungi</taxon>
        <taxon>Dikarya</taxon>
        <taxon>Ascomycota</taxon>
        <taxon>Pezizomycotina</taxon>
        <taxon>Dothideomycetes</taxon>
        <taxon>Dothideomycetes incertae sedis</taxon>
        <taxon>Phaeotrichales</taxon>
        <taxon>Phaeotrichaceae</taxon>
        <taxon>Trichodelitschia</taxon>
    </lineage>
</organism>
<dbReference type="Gene3D" id="1.20.1740.10">
    <property type="entry name" value="Amino acid/polyamine transporter I"/>
    <property type="match status" value="1"/>
</dbReference>
<dbReference type="GO" id="GO:0022857">
    <property type="term" value="F:transmembrane transporter activity"/>
    <property type="evidence" value="ECO:0007669"/>
    <property type="project" value="InterPro"/>
</dbReference>
<evidence type="ECO:0000256" key="6">
    <source>
        <dbReference type="SAM" id="Phobius"/>
    </source>
</evidence>
<feature type="transmembrane region" description="Helical" evidence="6">
    <location>
        <begin position="123"/>
        <end position="145"/>
    </location>
</feature>
<dbReference type="PANTHER" id="PTHR45649:SF14">
    <property type="entry name" value="GABA PERMEASE"/>
    <property type="match status" value="1"/>
</dbReference>
<reference evidence="7" key="1">
    <citation type="journal article" date="2020" name="Stud. Mycol.">
        <title>101 Dothideomycetes genomes: a test case for predicting lifestyles and emergence of pathogens.</title>
        <authorList>
            <person name="Haridas S."/>
            <person name="Albert R."/>
            <person name="Binder M."/>
            <person name="Bloem J."/>
            <person name="Labutti K."/>
            <person name="Salamov A."/>
            <person name="Andreopoulos B."/>
            <person name="Baker S."/>
            <person name="Barry K."/>
            <person name="Bills G."/>
            <person name="Bluhm B."/>
            <person name="Cannon C."/>
            <person name="Castanera R."/>
            <person name="Culley D."/>
            <person name="Daum C."/>
            <person name="Ezra D."/>
            <person name="Gonzalez J."/>
            <person name="Henrissat B."/>
            <person name="Kuo A."/>
            <person name="Liang C."/>
            <person name="Lipzen A."/>
            <person name="Lutzoni F."/>
            <person name="Magnuson J."/>
            <person name="Mondo S."/>
            <person name="Nolan M."/>
            <person name="Ohm R."/>
            <person name="Pangilinan J."/>
            <person name="Park H.-J."/>
            <person name="Ramirez L."/>
            <person name="Alfaro M."/>
            <person name="Sun H."/>
            <person name="Tritt A."/>
            <person name="Yoshinaga Y."/>
            <person name="Zwiers L.-H."/>
            <person name="Turgeon B."/>
            <person name="Goodwin S."/>
            <person name="Spatafora J."/>
            <person name="Crous P."/>
            <person name="Grigoriev I."/>
        </authorList>
    </citation>
    <scope>NUCLEOTIDE SEQUENCE</scope>
    <source>
        <strain evidence="7">CBS 262.69</strain>
    </source>
</reference>
<evidence type="ECO:0008006" key="9">
    <source>
        <dbReference type="Google" id="ProtNLM"/>
    </source>
</evidence>
<dbReference type="InterPro" id="IPR002293">
    <property type="entry name" value="AA/rel_permease1"/>
</dbReference>
<feature type="transmembrane region" description="Helical" evidence="6">
    <location>
        <begin position="165"/>
        <end position="184"/>
    </location>
</feature>
<keyword evidence="2" id="KW-0813">Transport</keyword>
<feature type="transmembrane region" description="Helical" evidence="6">
    <location>
        <begin position="475"/>
        <end position="495"/>
    </location>
</feature>
<evidence type="ECO:0000256" key="2">
    <source>
        <dbReference type="ARBA" id="ARBA00022448"/>
    </source>
</evidence>
<feature type="transmembrane region" description="Helical" evidence="6">
    <location>
        <begin position="77"/>
        <end position="95"/>
    </location>
</feature>
<dbReference type="GO" id="GO:0016020">
    <property type="term" value="C:membrane"/>
    <property type="evidence" value="ECO:0007669"/>
    <property type="project" value="UniProtKB-SubCell"/>
</dbReference>
<feature type="transmembrane region" description="Helical" evidence="6">
    <location>
        <begin position="307"/>
        <end position="332"/>
    </location>
</feature>
<feature type="transmembrane region" description="Helical" evidence="6">
    <location>
        <begin position="442"/>
        <end position="463"/>
    </location>
</feature>
<keyword evidence="5 6" id="KW-0472">Membrane</keyword>
<feature type="transmembrane region" description="Helical" evidence="6">
    <location>
        <begin position="274"/>
        <end position="295"/>
    </location>
</feature>
<dbReference type="PANTHER" id="PTHR45649">
    <property type="entry name" value="AMINO-ACID PERMEASE BAT1"/>
    <property type="match status" value="1"/>
</dbReference>
<name>A0A6G1HWT0_9PEZI</name>
<feature type="transmembrane region" description="Helical" evidence="6">
    <location>
        <begin position="374"/>
        <end position="394"/>
    </location>
</feature>
<feature type="transmembrane region" description="Helical" evidence="6">
    <location>
        <begin position="196"/>
        <end position="217"/>
    </location>
</feature>
<dbReference type="AlphaFoldDB" id="A0A6G1HWT0"/>
<protein>
    <recommendedName>
        <fullName evidence="9">Amino acid transporter</fullName>
    </recommendedName>
</protein>
<accession>A0A6G1HWT0</accession>
<keyword evidence="8" id="KW-1185">Reference proteome</keyword>